<evidence type="ECO:0000256" key="7">
    <source>
        <dbReference type="ARBA" id="ARBA00023136"/>
    </source>
</evidence>
<dbReference type="AlphaFoldDB" id="A0A444LDR0"/>
<comment type="subcellular location">
    <subcellularLocation>
        <location evidence="1">Cell membrane</location>
        <topology evidence="1">Multi-pass membrane protein</topology>
    </subcellularLocation>
</comment>
<evidence type="ECO:0000256" key="5">
    <source>
        <dbReference type="ARBA" id="ARBA00022692"/>
    </source>
</evidence>
<dbReference type="OrthoDB" id="9153955at2"/>
<comment type="caution">
    <text evidence="10">The sequence shown here is derived from an EMBL/GenBank/DDBJ whole genome shotgun (WGS) entry which is preliminary data.</text>
</comment>
<dbReference type="InterPro" id="IPR038731">
    <property type="entry name" value="RgtA/B/C-like"/>
</dbReference>
<feature type="transmembrane region" description="Helical" evidence="8">
    <location>
        <begin position="248"/>
        <end position="275"/>
    </location>
</feature>
<keyword evidence="6 8" id="KW-1133">Transmembrane helix</keyword>
<dbReference type="PANTHER" id="PTHR33908">
    <property type="entry name" value="MANNOSYLTRANSFERASE YKCB-RELATED"/>
    <property type="match status" value="1"/>
</dbReference>
<proteinExistence type="predicted"/>
<keyword evidence="2" id="KW-1003">Cell membrane</keyword>
<evidence type="ECO:0000256" key="3">
    <source>
        <dbReference type="ARBA" id="ARBA00022676"/>
    </source>
</evidence>
<dbReference type="InterPro" id="IPR050297">
    <property type="entry name" value="LipidA_mod_glycosyltrf_83"/>
</dbReference>
<feature type="transmembrane region" description="Helical" evidence="8">
    <location>
        <begin position="295"/>
        <end position="316"/>
    </location>
</feature>
<protein>
    <recommendedName>
        <fullName evidence="9">Glycosyltransferase RgtA/B/C/D-like domain-containing protein</fullName>
    </recommendedName>
</protein>
<feature type="transmembrane region" description="Helical" evidence="8">
    <location>
        <begin position="20"/>
        <end position="39"/>
    </location>
</feature>
<evidence type="ECO:0000256" key="8">
    <source>
        <dbReference type="SAM" id="Phobius"/>
    </source>
</evidence>
<dbReference type="RefSeq" id="WP_128444851.1">
    <property type="nucleotide sequence ID" value="NZ_SBIP01000004.1"/>
</dbReference>
<dbReference type="GO" id="GO:0005886">
    <property type="term" value="C:plasma membrane"/>
    <property type="evidence" value="ECO:0007669"/>
    <property type="project" value="UniProtKB-SubCell"/>
</dbReference>
<feature type="transmembrane region" description="Helical" evidence="8">
    <location>
        <begin position="353"/>
        <end position="373"/>
    </location>
</feature>
<keyword evidence="4" id="KW-0808">Transferase</keyword>
<dbReference type="PANTHER" id="PTHR33908:SF11">
    <property type="entry name" value="MEMBRANE PROTEIN"/>
    <property type="match status" value="1"/>
</dbReference>
<evidence type="ECO:0000256" key="6">
    <source>
        <dbReference type="ARBA" id="ARBA00022989"/>
    </source>
</evidence>
<gene>
    <name evidence="10" type="ORF">EPK99_20105</name>
</gene>
<evidence type="ECO:0000259" key="9">
    <source>
        <dbReference type="Pfam" id="PF13231"/>
    </source>
</evidence>
<evidence type="ECO:0000256" key="4">
    <source>
        <dbReference type="ARBA" id="ARBA00022679"/>
    </source>
</evidence>
<feature type="domain" description="Glycosyltransferase RgtA/B/C/D-like" evidence="9">
    <location>
        <begin position="64"/>
        <end position="225"/>
    </location>
</feature>
<feature type="transmembrane region" description="Helical" evidence="8">
    <location>
        <begin position="166"/>
        <end position="188"/>
    </location>
</feature>
<name>A0A444LDR0_9HYPH</name>
<dbReference type="Pfam" id="PF13231">
    <property type="entry name" value="PMT_2"/>
    <property type="match status" value="1"/>
</dbReference>
<keyword evidence="7 8" id="KW-0472">Membrane</keyword>
<feature type="transmembrane region" description="Helical" evidence="8">
    <location>
        <begin position="136"/>
        <end position="154"/>
    </location>
</feature>
<organism evidence="10 11">
    <name type="scientific">Neorhizobium lilium</name>
    <dbReference type="NCBI Taxonomy" id="2503024"/>
    <lineage>
        <taxon>Bacteria</taxon>
        <taxon>Pseudomonadati</taxon>
        <taxon>Pseudomonadota</taxon>
        <taxon>Alphaproteobacteria</taxon>
        <taxon>Hyphomicrobiales</taxon>
        <taxon>Rhizobiaceae</taxon>
        <taxon>Rhizobium/Agrobacterium group</taxon>
        <taxon>Neorhizobium</taxon>
    </lineage>
</organism>
<evidence type="ECO:0000256" key="1">
    <source>
        <dbReference type="ARBA" id="ARBA00004651"/>
    </source>
</evidence>
<accession>A0A444LDR0</accession>
<evidence type="ECO:0000256" key="2">
    <source>
        <dbReference type="ARBA" id="ARBA00022475"/>
    </source>
</evidence>
<feature type="transmembrane region" description="Helical" evidence="8">
    <location>
        <begin position="79"/>
        <end position="102"/>
    </location>
</feature>
<evidence type="ECO:0000313" key="10">
    <source>
        <dbReference type="EMBL" id="RWX75973.1"/>
    </source>
</evidence>
<keyword evidence="5 8" id="KW-0812">Transmembrane</keyword>
<keyword evidence="11" id="KW-1185">Reference proteome</keyword>
<dbReference type="GO" id="GO:0016763">
    <property type="term" value="F:pentosyltransferase activity"/>
    <property type="evidence" value="ECO:0007669"/>
    <property type="project" value="TreeGrafter"/>
</dbReference>
<dbReference type="GO" id="GO:0009103">
    <property type="term" value="P:lipopolysaccharide biosynthetic process"/>
    <property type="evidence" value="ECO:0007669"/>
    <property type="project" value="UniProtKB-ARBA"/>
</dbReference>
<feature type="transmembrane region" description="Helical" evidence="8">
    <location>
        <begin position="208"/>
        <end position="227"/>
    </location>
</feature>
<keyword evidence="3" id="KW-0328">Glycosyltransferase</keyword>
<reference evidence="10 11" key="1">
    <citation type="submission" date="2019-01" db="EMBL/GenBank/DDBJ databases">
        <title>The draft genome of Rhizobium sp. 24NR.</title>
        <authorList>
            <person name="Liu L."/>
            <person name="Liang L."/>
            <person name="Shi S."/>
            <person name="Xu L."/>
            <person name="Wang X."/>
            <person name="Li L."/>
            <person name="Zhang X."/>
        </authorList>
    </citation>
    <scope>NUCLEOTIDE SEQUENCE [LARGE SCALE GENOMIC DNA]</scope>
    <source>
        <strain evidence="10 11">24NR</strain>
    </source>
</reference>
<sequence length="514" mass="56414">MQPAETSIEDDSSRLTRGKMLLIVLGCYFLVNLMVRLVLPHGLELDEAEQTYFSQWLLAGYSSQPPFYNWLEYAAVHSLGMSLLTLSLLKNVLLFLTYLFYWLAARQVLTDKRLAIVAALGLLTIPQVAFEAQRDLSHTVAAMFGVSLFLYALFRVIAKPSLSTFLLLGLATGIGGITKYNFAVVPLAAGVAVLMDRSMRKKLLDWRILPAGLLALAIVSPHAFWLINNFEASESHTMKKLVDDKTGFLISLVDGFGSLALSTLGFLALTLVIFSLVFREHIKPVVVATNPWTRLVGRILALCLGVIVLMILFAGLENVRDRWLAPILLAAPLYIALKVDAAKIPAMLGLRRLWGVAAVIMVLIPTILFGRVASSAFTGKYGYVNIPFASIATLVTEKAARANTVVVAGDGQLAGNLHFNLGDLPVLTLRPPLGLPPQPVLEFDRIVLVWRNSDGSPPSSLEESFAQYLKEEQVTIAPTESAIVSYPYAWGRAGDQYRFGYAVIDLPREIKPTP</sequence>
<evidence type="ECO:0000313" key="11">
    <source>
        <dbReference type="Proteomes" id="UP000287687"/>
    </source>
</evidence>
<dbReference type="Proteomes" id="UP000287687">
    <property type="component" value="Unassembled WGS sequence"/>
</dbReference>
<dbReference type="EMBL" id="SBIP01000004">
    <property type="protein sequence ID" value="RWX75973.1"/>
    <property type="molecule type" value="Genomic_DNA"/>
</dbReference>